<evidence type="ECO:0000259" key="3">
    <source>
        <dbReference type="Pfam" id="PF00206"/>
    </source>
</evidence>
<dbReference type="Pfam" id="PF14698">
    <property type="entry name" value="ASL_C2"/>
    <property type="match status" value="1"/>
</dbReference>
<comment type="similarity">
    <text evidence="1">Belongs to the lyase 1 family. Argininosuccinate lyase subfamily.</text>
</comment>
<dbReference type="EMBL" id="CAJHIQ010000003">
    <property type="protein sequence ID" value="CAD6491274.1"/>
    <property type="molecule type" value="Genomic_DNA"/>
</dbReference>
<comment type="pathway">
    <text evidence="1">Amino-acid biosynthesis; L-arginine biosynthesis; L-arginine from L-ornithine and carbamoyl phosphate: step 3/3.</text>
</comment>
<protein>
    <recommendedName>
        <fullName evidence="1 2">Argininosuccinate lyase</fullName>
        <shortName evidence="1">ASAL</shortName>
        <ecNumber evidence="1 2">4.3.2.1</ecNumber>
    </recommendedName>
    <alternativeName>
        <fullName evidence="1">Arginosuccinase</fullName>
    </alternativeName>
</protein>
<keyword evidence="1" id="KW-0028">Amino-acid biosynthesis</keyword>
<keyword evidence="1 5" id="KW-0456">Lyase</keyword>
<dbReference type="EC" id="4.3.2.1" evidence="1 2"/>
<comment type="catalytic activity">
    <reaction evidence="1">
        <text>2-(N(omega)-L-arginino)succinate = fumarate + L-arginine</text>
        <dbReference type="Rhea" id="RHEA:24020"/>
        <dbReference type="ChEBI" id="CHEBI:29806"/>
        <dbReference type="ChEBI" id="CHEBI:32682"/>
        <dbReference type="ChEBI" id="CHEBI:57472"/>
        <dbReference type="EC" id="4.3.2.1"/>
    </reaction>
</comment>
<evidence type="ECO:0000313" key="5">
    <source>
        <dbReference type="EMBL" id="CAD6491274.1"/>
    </source>
</evidence>
<dbReference type="GO" id="GO:0042450">
    <property type="term" value="P:L-arginine biosynthetic process via ornithine"/>
    <property type="evidence" value="ECO:0007669"/>
    <property type="project" value="UniProtKB-UniRule"/>
</dbReference>
<proteinExistence type="inferred from homology"/>
<dbReference type="InterPro" id="IPR022761">
    <property type="entry name" value="Fumarate_lyase_N"/>
</dbReference>
<comment type="subcellular location">
    <subcellularLocation>
        <location evidence="1">Cytoplasm</location>
    </subcellularLocation>
</comment>
<reference evidence="5" key="1">
    <citation type="submission" date="2020-10" db="EMBL/GenBank/DDBJ databases">
        <authorList>
            <person name="Hahn C.J."/>
            <person name="Laso-Perez R."/>
            <person name="Vulcano F."/>
            <person name="Vaziourakis K.-M."/>
            <person name="Stokke R."/>
            <person name="Steen I.H."/>
            <person name="Teske A."/>
            <person name="Boetius A."/>
            <person name="Liebeke M."/>
            <person name="Amann R."/>
            <person name="Knittel K."/>
        </authorList>
    </citation>
    <scope>NUCLEOTIDE SEQUENCE</scope>
    <source>
        <strain evidence="5">Gfbio:e3339647-f889-4370-9287-4fb5cb688e4c:AG392M11_GoMArc1</strain>
    </source>
</reference>
<dbReference type="PRINTS" id="PR00149">
    <property type="entry name" value="FUMRATELYASE"/>
</dbReference>
<dbReference type="InterPro" id="IPR024083">
    <property type="entry name" value="Fumarase/histidase_N"/>
</dbReference>
<feature type="domain" description="Argininosuccinate lyase C-terminal" evidence="4">
    <location>
        <begin position="364"/>
        <end position="396"/>
    </location>
</feature>
<accession>A0A811T2E4</accession>
<dbReference type="GO" id="GO:0004056">
    <property type="term" value="F:argininosuccinate lyase activity"/>
    <property type="evidence" value="ECO:0007669"/>
    <property type="project" value="UniProtKB-UniRule"/>
</dbReference>
<dbReference type="UniPathway" id="UPA00068">
    <property type="reaction ID" value="UER00114"/>
</dbReference>
<name>A0A811T2E4_9EURY</name>
<evidence type="ECO:0000259" key="4">
    <source>
        <dbReference type="Pfam" id="PF14698"/>
    </source>
</evidence>
<sequence length="492" mass="54242">MTADILRRGRLNGVQNEQIVAFTSSMEADRWIFDADMLVDKAYVVMLSQQGIISRDDASGILSGLKTIEKDGIGVLDDSYEDVHIAIEARLIELTGENTGGRMHSGRSRNDEVATCIRIALRGELLELAECLVKLRSVFIIKADNHVDTVMPGFTHLQHAQPTTLAHHLLAHACALERDFERLSDAYKRINLCPLGAAAFASTGFPLDRDYVCKLLGFDALLENSMDAVSTRDFIIETLGVCSNLMVDISRFAEETILWSTSEFGFIELSDAYSSTSSIMPQKKNPDISELLRAKTGSVHGALMSVLYICKALPYSYNRDLQEVNPHLQKAVGITKSAVSITTDMLSTLKVHKELLHQKSTSGFSTATELADTIVRVTGLPFRLAHQVVGSAVREGSLDFAKIIEIGKKVTGKNLEDIGLKKEEFLEALDPLLNINRRNITGGPAPGECARSIIERGNKLSHDQHVIQQRIQALDESEHTLDAIVDTFETHL</sequence>
<keyword evidence="1" id="KW-0055">Arginine biosynthesis</keyword>
<dbReference type="InterPro" id="IPR000362">
    <property type="entry name" value="Fumarate_lyase_fam"/>
</dbReference>
<gene>
    <name evidence="1 5" type="primary">argH</name>
    <name evidence="5" type="ORF">DIAAKJNI_00068</name>
</gene>
<dbReference type="Gene3D" id="1.20.200.10">
    <property type="entry name" value="Fumarase/aspartase (Central domain)"/>
    <property type="match status" value="1"/>
</dbReference>
<dbReference type="AlphaFoldDB" id="A0A811T2E4"/>
<dbReference type="PRINTS" id="PR00145">
    <property type="entry name" value="ARGSUCLYASE"/>
</dbReference>
<dbReference type="HAMAP" id="MF_00006">
    <property type="entry name" value="Arg_succ_lyase"/>
    <property type="match status" value="1"/>
</dbReference>
<dbReference type="Gene3D" id="1.10.275.10">
    <property type="entry name" value="Fumarase/aspartase (N-terminal domain)"/>
    <property type="match status" value="1"/>
</dbReference>
<evidence type="ECO:0000313" key="6">
    <source>
        <dbReference type="Proteomes" id="UP000639006"/>
    </source>
</evidence>
<dbReference type="NCBIfam" id="TIGR00838">
    <property type="entry name" value="argH"/>
    <property type="match status" value="1"/>
</dbReference>
<evidence type="ECO:0000256" key="2">
    <source>
        <dbReference type="NCBIfam" id="TIGR00838"/>
    </source>
</evidence>
<keyword evidence="1" id="KW-0963">Cytoplasm</keyword>
<dbReference type="InterPro" id="IPR008948">
    <property type="entry name" value="L-Aspartase-like"/>
</dbReference>
<evidence type="ECO:0000256" key="1">
    <source>
        <dbReference type="HAMAP-Rule" id="MF_00006"/>
    </source>
</evidence>
<dbReference type="Gene3D" id="1.10.40.30">
    <property type="entry name" value="Fumarase/aspartase (C-terminal domain)"/>
    <property type="match status" value="1"/>
</dbReference>
<dbReference type="InterPro" id="IPR029419">
    <property type="entry name" value="Arg_succ_lyase_C"/>
</dbReference>
<dbReference type="SUPFAM" id="SSF48557">
    <property type="entry name" value="L-aspartase-like"/>
    <property type="match status" value="1"/>
</dbReference>
<dbReference type="PANTHER" id="PTHR43814:SF1">
    <property type="entry name" value="ARGININOSUCCINATE LYASE"/>
    <property type="match status" value="1"/>
</dbReference>
<organism evidence="5 6">
    <name type="scientific">Candidatus Argoarchaeum ethanivorans</name>
    <dbReference type="NCBI Taxonomy" id="2608793"/>
    <lineage>
        <taxon>Archaea</taxon>
        <taxon>Methanobacteriati</taxon>
        <taxon>Methanobacteriota</taxon>
        <taxon>Stenosarchaea group</taxon>
        <taxon>Methanomicrobia</taxon>
        <taxon>Methanosarcinales</taxon>
        <taxon>Methanosarcinales incertae sedis</taxon>
        <taxon>GOM Arc I cluster</taxon>
        <taxon>Candidatus Argoarchaeum</taxon>
    </lineage>
</organism>
<dbReference type="InterPro" id="IPR009049">
    <property type="entry name" value="Argininosuccinate_lyase"/>
</dbReference>
<dbReference type="FunFam" id="1.20.200.10:FF:000015">
    <property type="entry name" value="argininosuccinate lyase isoform X2"/>
    <property type="match status" value="1"/>
</dbReference>
<feature type="domain" description="Fumarate lyase N-terminal" evidence="3">
    <location>
        <begin position="12"/>
        <end position="301"/>
    </location>
</feature>
<dbReference type="Pfam" id="PF00206">
    <property type="entry name" value="Lyase_1"/>
    <property type="match status" value="1"/>
</dbReference>
<dbReference type="CDD" id="cd01359">
    <property type="entry name" value="Argininosuccinate_lyase"/>
    <property type="match status" value="1"/>
</dbReference>
<dbReference type="GO" id="GO:0005829">
    <property type="term" value="C:cytosol"/>
    <property type="evidence" value="ECO:0007669"/>
    <property type="project" value="TreeGrafter"/>
</dbReference>
<dbReference type="PANTHER" id="PTHR43814">
    <property type="entry name" value="ARGININOSUCCINATE LYASE"/>
    <property type="match status" value="1"/>
</dbReference>
<comment type="caution">
    <text evidence="5">The sequence shown here is derived from an EMBL/GenBank/DDBJ whole genome shotgun (WGS) entry which is preliminary data.</text>
</comment>
<dbReference type="Proteomes" id="UP000639006">
    <property type="component" value="Unassembled WGS sequence"/>
</dbReference>